<protein>
    <submittedName>
        <fullName evidence="5">Glc operon transcriptional activator</fullName>
    </submittedName>
</protein>
<proteinExistence type="predicted"/>
<dbReference type="InterPro" id="IPR011711">
    <property type="entry name" value="GntR_C"/>
</dbReference>
<dbReference type="EMBL" id="MLJW01000115">
    <property type="protein sequence ID" value="OIQ98739.1"/>
    <property type="molecule type" value="Genomic_DNA"/>
</dbReference>
<dbReference type="SMART" id="SM00895">
    <property type="entry name" value="FCD"/>
    <property type="match status" value="1"/>
</dbReference>
<keyword evidence="2" id="KW-0238">DNA-binding</keyword>
<dbReference type="PANTHER" id="PTHR43537">
    <property type="entry name" value="TRANSCRIPTIONAL REGULATOR, GNTR FAMILY"/>
    <property type="match status" value="1"/>
</dbReference>
<gene>
    <name evidence="5" type="primary">glcC_5</name>
    <name evidence="5" type="ORF">GALL_192400</name>
</gene>
<dbReference type="InterPro" id="IPR036390">
    <property type="entry name" value="WH_DNA-bd_sf"/>
</dbReference>
<dbReference type="SMART" id="SM00345">
    <property type="entry name" value="HTH_GNTR"/>
    <property type="match status" value="1"/>
</dbReference>
<dbReference type="PROSITE" id="PS50949">
    <property type="entry name" value="HTH_GNTR"/>
    <property type="match status" value="1"/>
</dbReference>
<dbReference type="Gene3D" id="1.20.120.530">
    <property type="entry name" value="GntR ligand-binding domain-like"/>
    <property type="match status" value="1"/>
</dbReference>
<dbReference type="InterPro" id="IPR036388">
    <property type="entry name" value="WH-like_DNA-bd_sf"/>
</dbReference>
<evidence type="ECO:0000313" key="5">
    <source>
        <dbReference type="EMBL" id="OIQ98739.1"/>
    </source>
</evidence>
<dbReference type="PANTHER" id="PTHR43537:SF5">
    <property type="entry name" value="UXU OPERON TRANSCRIPTIONAL REGULATOR"/>
    <property type="match status" value="1"/>
</dbReference>
<dbReference type="CDD" id="cd07377">
    <property type="entry name" value="WHTH_GntR"/>
    <property type="match status" value="1"/>
</dbReference>
<evidence type="ECO:0000256" key="1">
    <source>
        <dbReference type="ARBA" id="ARBA00023015"/>
    </source>
</evidence>
<name>A0A1J5SAG2_9ZZZZ</name>
<dbReference type="SUPFAM" id="SSF46785">
    <property type="entry name" value="Winged helix' DNA-binding domain"/>
    <property type="match status" value="1"/>
</dbReference>
<keyword evidence="1" id="KW-0805">Transcription regulation</keyword>
<dbReference type="InterPro" id="IPR000524">
    <property type="entry name" value="Tscrpt_reg_HTH_GntR"/>
</dbReference>
<dbReference type="InterPro" id="IPR008920">
    <property type="entry name" value="TF_FadR/GntR_C"/>
</dbReference>
<dbReference type="PRINTS" id="PR00035">
    <property type="entry name" value="HTHGNTR"/>
</dbReference>
<dbReference type="GO" id="GO:0003700">
    <property type="term" value="F:DNA-binding transcription factor activity"/>
    <property type="evidence" value="ECO:0007669"/>
    <property type="project" value="InterPro"/>
</dbReference>
<comment type="caution">
    <text evidence="5">The sequence shown here is derived from an EMBL/GenBank/DDBJ whole genome shotgun (WGS) entry which is preliminary data.</text>
</comment>
<dbReference type="Gene3D" id="1.10.10.10">
    <property type="entry name" value="Winged helix-like DNA-binding domain superfamily/Winged helix DNA-binding domain"/>
    <property type="match status" value="1"/>
</dbReference>
<accession>A0A1J5SAG2</accession>
<reference evidence="5" key="1">
    <citation type="submission" date="2016-10" db="EMBL/GenBank/DDBJ databases">
        <title>Sequence of Gallionella enrichment culture.</title>
        <authorList>
            <person name="Poehlein A."/>
            <person name="Muehling M."/>
            <person name="Daniel R."/>
        </authorList>
    </citation>
    <scope>NUCLEOTIDE SEQUENCE</scope>
</reference>
<dbReference type="SUPFAM" id="SSF48008">
    <property type="entry name" value="GntR ligand-binding domain-like"/>
    <property type="match status" value="1"/>
</dbReference>
<evidence type="ECO:0000259" key="4">
    <source>
        <dbReference type="PROSITE" id="PS50949"/>
    </source>
</evidence>
<dbReference type="Pfam" id="PF07729">
    <property type="entry name" value="FCD"/>
    <property type="match status" value="1"/>
</dbReference>
<dbReference type="Pfam" id="PF00392">
    <property type="entry name" value="GntR"/>
    <property type="match status" value="1"/>
</dbReference>
<feature type="domain" description="HTH gntR-type" evidence="4">
    <location>
        <begin position="11"/>
        <end position="79"/>
    </location>
</feature>
<evidence type="ECO:0000256" key="3">
    <source>
        <dbReference type="ARBA" id="ARBA00023163"/>
    </source>
</evidence>
<organism evidence="5">
    <name type="scientific">mine drainage metagenome</name>
    <dbReference type="NCBI Taxonomy" id="410659"/>
    <lineage>
        <taxon>unclassified sequences</taxon>
        <taxon>metagenomes</taxon>
        <taxon>ecological metagenomes</taxon>
    </lineage>
</organism>
<dbReference type="GO" id="GO:0003677">
    <property type="term" value="F:DNA binding"/>
    <property type="evidence" value="ECO:0007669"/>
    <property type="project" value="UniProtKB-KW"/>
</dbReference>
<evidence type="ECO:0000256" key="2">
    <source>
        <dbReference type="ARBA" id="ARBA00023125"/>
    </source>
</evidence>
<keyword evidence="3" id="KW-0804">Transcription</keyword>
<dbReference type="AlphaFoldDB" id="A0A1J5SAG2"/>
<sequence length="232" mass="26147">MVEVQERTKQTEGAAAIRDYLLQGITQGSLTAGQKLPTERDLAERYKVPRSAARKILAGLETEGYITRAVGSGTFVADQTLRQPQELPPINESHVSPAQIMEARLLFEPGLAELAVTNATPADFARFAACLEKSEAARTIEEFELWDGALHQAIAAATHNTLVIRFFELIHTLRQQAEWGKLKRRSLTPERRQATRREHRDLVEAIMERDPERARKSLATHLRKVRDNLLGY</sequence>